<organism evidence="3 4">
    <name type="scientific">Methanolobus chelungpuianus</name>
    <dbReference type="NCBI Taxonomy" id="502115"/>
    <lineage>
        <taxon>Archaea</taxon>
        <taxon>Methanobacteriati</taxon>
        <taxon>Methanobacteriota</taxon>
        <taxon>Stenosarchaea group</taxon>
        <taxon>Methanomicrobia</taxon>
        <taxon>Methanosarcinales</taxon>
        <taxon>Methanosarcinaceae</taxon>
        <taxon>Methanolobus</taxon>
    </lineage>
</organism>
<dbReference type="InterPro" id="IPR008928">
    <property type="entry name" value="6-hairpin_glycosidase_sf"/>
</dbReference>
<dbReference type="InterPro" id="IPR024742">
    <property type="entry name" value="Glycogen_debranch_N"/>
</dbReference>
<feature type="domain" description="Glycogen debranching enzyme bacterial and archaeal type N-terminal" evidence="2">
    <location>
        <begin position="20"/>
        <end position="233"/>
    </location>
</feature>
<keyword evidence="4" id="KW-1185">Reference proteome</keyword>
<dbReference type="Proteomes" id="UP001206983">
    <property type="component" value="Unassembled WGS sequence"/>
</dbReference>
<protein>
    <submittedName>
        <fullName evidence="3">Glycogen debranching protein</fullName>
    </submittedName>
</protein>
<evidence type="ECO:0000259" key="2">
    <source>
        <dbReference type="Pfam" id="PF12439"/>
    </source>
</evidence>
<dbReference type="PANTHER" id="PTHR10569">
    <property type="entry name" value="GLYCOGEN DEBRANCHING ENZYME"/>
    <property type="match status" value="1"/>
</dbReference>
<dbReference type="EMBL" id="JTEO01000002">
    <property type="protein sequence ID" value="MCQ6962286.1"/>
    <property type="molecule type" value="Genomic_DNA"/>
</dbReference>
<dbReference type="GO" id="GO:0005980">
    <property type="term" value="P:glycogen catabolic process"/>
    <property type="evidence" value="ECO:0007669"/>
    <property type="project" value="InterPro"/>
</dbReference>
<evidence type="ECO:0000313" key="3">
    <source>
        <dbReference type="EMBL" id="MCQ6962286.1"/>
    </source>
</evidence>
<dbReference type="InterPro" id="IPR010401">
    <property type="entry name" value="AGL/Gdb1"/>
</dbReference>
<dbReference type="RefSeq" id="WP_256622077.1">
    <property type="nucleotide sequence ID" value="NZ_JTEO01000002.1"/>
</dbReference>
<dbReference type="InterPro" id="IPR032790">
    <property type="entry name" value="GDE_C"/>
</dbReference>
<dbReference type="SUPFAM" id="SSF48208">
    <property type="entry name" value="Six-hairpin glycosidases"/>
    <property type="match status" value="1"/>
</dbReference>
<accession>A0AAE3KWI3</accession>
<dbReference type="PANTHER" id="PTHR10569:SF2">
    <property type="entry name" value="GLYCOGEN DEBRANCHING ENZYME"/>
    <property type="match status" value="1"/>
</dbReference>
<reference evidence="3 4" key="1">
    <citation type="journal article" date="2011" name="Appl. Environ. Microbiol.">
        <title>Methanogenic archaea isolated from Taiwan's Chelungpu fault.</title>
        <authorList>
            <person name="Wu S.Y."/>
            <person name="Lai M.C."/>
        </authorList>
    </citation>
    <scope>NUCLEOTIDE SEQUENCE [LARGE SCALE GENOMIC DNA]</scope>
    <source>
        <strain evidence="3 4">St545Mb</strain>
    </source>
</reference>
<name>A0AAE3KWI3_9EURY</name>
<dbReference type="GO" id="GO:0004134">
    <property type="term" value="F:4-alpha-glucanotransferase activity"/>
    <property type="evidence" value="ECO:0007669"/>
    <property type="project" value="InterPro"/>
</dbReference>
<dbReference type="NCBIfam" id="TIGR01561">
    <property type="entry name" value="gde_arch"/>
    <property type="match status" value="1"/>
</dbReference>
<comment type="caution">
    <text evidence="3">The sequence shown here is derived from an EMBL/GenBank/DDBJ whole genome shotgun (WGS) entry which is preliminary data.</text>
</comment>
<dbReference type="FunFam" id="1.50.10.10:FF:000073">
    <property type="entry name" value="Glycogen debranching enzyme, hypothetical (TreX-like)"/>
    <property type="match status" value="1"/>
</dbReference>
<evidence type="ECO:0000259" key="1">
    <source>
        <dbReference type="Pfam" id="PF06202"/>
    </source>
</evidence>
<evidence type="ECO:0000313" key="4">
    <source>
        <dbReference type="Proteomes" id="UP001206983"/>
    </source>
</evidence>
<dbReference type="GO" id="GO:0004135">
    <property type="term" value="F:amylo-alpha-1,6-glucosidase activity"/>
    <property type="evidence" value="ECO:0007669"/>
    <property type="project" value="InterPro"/>
</dbReference>
<dbReference type="InterPro" id="IPR012341">
    <property type="entry name" value="6hp_glycosidase-like_sf"/>
</dbReference>
<sequence>MDSTKGSTDSEKLPAKGINREWIITNGLGGYASSTATGMNTRKYHGLLVAAINPPVRRRVMLSSLDEEIQVGSRACQFAAHQYPGALHPQGYRHLQNFSTEPFPEFRYFAEDVSVRKKITMVHGENTTVVRYDISNPSHDTVTFRVLPLVNNRDIHKLTSSGDLRLEQQLHDTGTVLEREGERLYIDSDIPFTPKAYWYYNMEYMTELSRGYPFREDNFNPGYFETEVGRGESSFFIAASTSGISLDMNDVDRIFNHEMRRRNQLTEKQAHKDDLLNRLIRAGDSFIVHRQSTGSKSIIAGYHWYSDWGRDSMISLPGLTLVTGRFDDARSILATFAANCSGGLIPNFFPESPSGEIAYNTVDASLWFIHSLRKYLDYTEDLDFVAGVWDTVESIIDHYCRGTKHDIRMEADGLISQGGQLTWMDIKVRGRELTSRRGKTCEINALWYNALLQASTMGEKLGKDTSAFYEVAELTKENFEGAFWNEDKGCLYDCIPCPEKPGSNEPVCLKDASVRPNQVLAVSLPFTMLPHVSEKSIMQIVKDELLTPYGLRTLSPSDPFYMGIYQGDTESRDTAYHNGTVWPWLLGPYITAYIKVNGRSNRSKDEMRNLLKGIEVHLEEAGIGTVSEVFDGDAPHNPGGTISQAWSVAEILRAYVEDIGSRD</sequence>
<dbReference type="Pfam" id="PF06202">
    <property type="entry name" value="GDE_C"/>
    <property type="match status" value="1"/>
</dbReference>
<gene>
    <name evidence="3" type="ORF">PV02_04015</name>
</gene>
<feature type="domain" description="Glycogen debranching enzyme C-terminal" evidence="1">
    <location>
        <begin position="282"/>
        <end position="653"/>
    </location>
</feature>
<dbReference type="AlphaFoldDB" id="A0AAE3KWI3"/>
<dbReference type="InterPro" id="IPR006451">
    <property type="entry name" value="Glycogen_debranch_arc"/>
</dbReference>
<proteinExistence type="predicted"/>
<dbReference type="Pfam" id="PF12439">
    <property type="entry name" value="GDE_N"/>
    <property type="match status" value="1"/>
</dbReference>
<dbReference type="Gene3D" id="1.50.10.10">
    <property type="match status" value="1"/>
</dbReference>